<proteinExistence type="inferred from homology"/>
<dbReference type="Gene3D" id="3.40.50.300">
    <property type="entry name" value="P-loop containing nucleotide triphosphate hydrolases"/>
    <property type="match status" value="1"/>
</dbReference>
<dbReference type="PANTHER" id="PTHR10903:SF184">
    <property type="entry name" value="GTP-BINDING PROTEIN A"/>
    <property type="match status" value="1"/>
</dbReference>
<dbReference type="EMBL" id="JBAMIC010000022">
    <property type="protein sequence ID" value="KAK7092196.1"/>
    <property type="molecule type" value="Genomic_DNA"/>
</dbReference>
<comment type="caution">
    <text evidence="6">The sequence shown here is derived from an EMBL/GenBank/DDBJ whole genome shotgun (WGS) entry which is preliminary data.</text>
</comment>
<evidence type="ECO:0000256" key="3">
    <source>
        <dbReference type="ARBA" id="ARBA00023134"/>
    </source>
</evidence>
<accession>A0AAN9ASM4</accession>
<feature type="region of interest" description="Disordered" evidence="4">
    <location>
        <begin position="136"/>
        <end position="169"/>
    </location>
</feature>
<dbReference type="PROSITE" id="PS51720">
    <property type="entry name" value="G_AIG1"/>
    <property type="match status" value="1"/>
</dbReference>
<keyword evidence="2" id="KW-0547">Nucleotide-binding</keyword>
<dbReference type="AlphaFoldDB" id="A0AAN9ASM4"/>
<dbReference type="Proteomes" id="UP001374579">
    <property type="component" value="Unassembled WGS sequence"/>
</dbReference>
<comment type="similarity">
    <text evidence="1">Belongs to the TRAFAC class TrmE-Era-EngA-EngB-Septin-like GTPase superfamily. AIG1/Toc34/Toc159-like paraseptin GTPase family. IAN subfamily.</text>
</comment>
<dbReference type="GO" id="GO:0005525">
    <property type="term" value="F:GTP binding"/>
    <property type="evidence" value="ECO:0007669"/>
    <property type="project" value="UniProtKB-KW"/>
</dbReference>
<organism evidence="6 7">
    <name type="scientific">Littorina saxatilis</name>
    <dbReference type="NCBI Taxonomy" id="31220"/>
    <lineage>
        <taxon>Eukaryota</taxon>
        <taxon>Metazoa</taxon>
        <taxon>Spiralia</taxon>
        <taxon>Lophotrochozoa</taxon>
        <taxon>Mollusca</taxon>
        <taxon>Gastropoda</taxon>
        <taxon>Caenogastropoda</taxon>
        <taxon>Littorinimorpha</taxon>
        <taxon>Littorinoidea</taxon>
        <taxon>Littorinidae</taxon>
        <taxon>Littorina</taxon>
    </lineage>
</organism>
<feature type="region of interest" description="Disordered" evidence="4">
    <location>
        <begin position="439"/>
        <end position="469"/>
    </location>
</feature>
<dbReference type="InterPro" id="IPR045058">
    <property type="entry name" value="GIMA/IAN/Toc"/>
</dbReference>
<dbReference type="SUPFAM" id="SSF52540">
    <property type="entry name" value="P-loop containing nucleoside triphosphate hydrolases"/>
    <property type="match status" value="1"/>
</dbReference>
<feature type="domain" description="AIG1-type G" evidence="5">
    <location>
        <begin position="192"/>
        <end position="394"/>
    </location>
</feature>
<dbReference type="InterPro" id="IPR027417">
    <property type="entry name" value="P-loop_NTPase"/>
</dbReference>
<evidence type="ECO:0000256" key="4">
    <source>
        <dbReference type="SAM" id="MobiDB-lite"/>
    </source>
</evidence>
<evidence type="ECO:0000313" key="6">
    <source>
        <dbReference type="EMBL" id="KAK7092196.1"/>
    </source>
</evidence>
<gene>
    <name evidence="6" type="ORF">V1264_009783</name>
</gene>
<evidence type="ECO:0000259" key="5">
    <source>
        <dbReference type="PROSITE" id="PS51720"/>
    </source>
</evidence>
<dbReference type="Pfam" id="PF04548">
    <property type="entry name" value="AIG1"/>
    <property type="match status" value="1"/>
</dbReference>
<evidence type="ECO:0000313" key="7">
    <source>
        <dbReference type="Proteomes" id="UP001374579"/>
    </source>
</evidence>
<name>A0AAN9ASM4_9CAEN</name>
<protein>
    <recommendedName>
        <fullName evidence="5">AIG1-type G domain-containing protein</fullName>
    </recommendedName>
</protein>
<keyword evidence="7" id="KW-1185">Reference proteome</keyword>
<dbReference type="PANTHER" id="PTHR10903">
    <property type="entry name" value="GTPASE, IMAP FAMILY MEMBER-RELATED"/>
    <property type="match status" value="1"/>
</dbReference>
<dbReference type="InterPro" id="IPR006703">
    <property type="entry name" value="G_AIG1"/>
</dbReference>
<evidence type="ECO:0000256" key="1">
    <source>
        <dbReference type="ARBA" id="ARBA00008535"/>
    </source>
</evidence>
<evidence type="ECO:0000256" key="2">
    <source>
        <dbReference type="ARBA" id="ARBA00022741"/>
    </source>
</evidence>
<dbReference type="FunFam" id="3.40.50.300:FF:000366">
    <property type="entry name" value="GTPase, IMAP family member 2"/>
    <property type="match status" value="1"/>
</dbReference>
<sequence>MAEEDLKSWAAREGLSEKTVQVLVDEDFTTLNDVKELTPEEVVESFQKTKLLPVKQCLTLKKAVARLTSGATGSAPQSPTDQAAMYPSYPTPALPPLSQERRQQADVHSAAAAMSSMAVRESEVDALVTRGRVKERAQLFDKSSPTEPKPSAGGQRWTPGSTVKGKENTSLLSSVTNKVTSYLRGDTEEKPKEVFRFILLGKTGSGKSTTGNTILGEKKFEAGMTFSSVTSICDFNSVDRDGKVIEIMDCPGLYDTNKTQTEISTVIVQAVACTHPGPHAILYVIRLGRFTAEEYGVYNRLKALFDDHVVDYMILLFTGGDELENSGKSFADLMKAAPKELVEVLSECKNRRLVFNNNAKNTKQQVEQLLDMVRSMNEEHEDKPYMCPKYGMIGEGVEKEVQKRLEEVQRKDLEREKYVLELEAKTKVAQIEVEEMKKEMEKKDEERKRTMDEERERMKQEEEQKREELKAMADQLTQEKRELEENQLRSKHEKEKRELQHCLEKEKEEEVKRLQRKIEEQKELEEEKLAEEREEARLKLEAYEEELTRFKEDVAKNEEQGWVDWAAGGVATVIAAPFKAVSWLFS</sequence>
<keyword evidence="3" id="KW-0342">GTP-binding</keyword>
<reference evidence="6 7" key="1">
    <citation type="submission" date="2024-02" db="EMBL/GenBank/DDBJ databases">
        <title>Chromosome-scale genome assembly of the rough periwinkle Littorina saxatilis.</title>
        <authorList>
            <person name="De Jode A."/>
            <person name="Faria R."/>
            <person name="Formenti G."/>
            <person name="Sims Y."/>
            <person name="Smith T.P."/>
            <person name="Tracey A."/>
            <person name="Wood J.M.D."/>
            <person name="Zagrodzka Z.B."/>
            <person name="Johannesson K."/>
            <person name="Butlin R.K."/>
            <person name="Leder E.H."/>
        </authorList>
    </citation>
    <scope>NUCLEOTIDE SEQUENCE [LARGE SCALE GENOMIC DNA]</scope>
    <source>
        <strain evidence="6">Snail1</strain>
        <tissue evidence="6">Muscle</tissue>
    </source>
</reference>